<feature type="compositionally biased region" description="Basic and acidic residues" evidence="1">
    <location>
        <begin position="31"/>
        <end position="43"/>
    </location>
</feature>
<sequence>MSTLPEHEFDLEKLFLPAWATEPSKPTVSSRAREETGEGERKGTRGGRGRGRAAGPKGPAGRAGAPAGSRPAASAARPAPTSAGAGATPARPARPPLPELEVRLVPDPKGVDQVARRIRSTGRAFPLFDIARLFLEKPERYSVEISVKKKPDGTVRQSLYVCALDETPWLSVDEVVAHVLQKYFDTFYQAERTPTEPPKGKYTFVAQCGYSGVILGPPNHHDYPQRLRQLHAERFSHIPFETYKARVKIVRDEAVVKQWLEEQSWKTEYVCLNVPEPLRLGSREAVERHFREVHAPNIVREVDLVTLSGQAAQQIPCRPLARLVRHTLEEQKRFPLQIATALSQQFAAHGLQFFKVNRTITHVAVARPHYLDIENTPVSINVKRIVQYILEHPHCTRRQLIEALAPSPQPAQPAAASESAAGGSSEGSATGQAPEGTQATSQTASPLPTPEQTQLIADLHWLIHQGHVIEFSSGALEVAKKPAPKPAKPAAQPAKEQQAGPTADSGTAESAGEAGSVPAAETTGAGPGSAGPVGAVSGSDLPERARPAATVEETSDTPKTSGSPVTSEQAAVSGGAGAEPGSTGPAEIAGAGSVEVQRGPGDAPTGEQARVTPSEADAHKAAEDGIVPSEAGGAVAAVIDPAGSGSQQQETTPQGATECQPSRPTEPKPQG</sequence>
<name>A0A6M1RKV0_9BACT</name>
<protein>
    <submittedName>
        <fullName evidence="2">Uncharacterized protein</fullName>
    </submittedName>
</protein>
<dbReference type="Proteomes" id="UP000477311">
    <property type="component" value="Unassembled WGS sequence"/>
</dbReference>
<feature type="compositionally biased region" description="Low complexity" evidence="1">
    <location>
        <begin position="488"/>
        <end position="499"/>
    </location>
</feature>
<accession>A0A6M1RKV0</accession>
<dbReference type="RefSeq" id="WP_165105572.1">
    <property type="nucleotide sequence ID" value="NZ_JAAKYA010000012.1"/>
</dbReference>
<feature type="compositionally biased region" description="Polar residues" evidence="1">
    <location>
        <begin position="557"/>
        <end position="570"/>
    </location>
</feature>
<feature type="region of interest" description="Disordered" evidence="1">
    <location>
        <begin position="480"/>
        <end position="671"/>
    </location>
</feature>
<feature type="compositionally biased region" description="Polar residues" evidence="1">
    <location>
        <begin position="644"/>
        <end position="663"/>
    </location>
</feature>
<dbReference type="EMBL" id="JAAKYA010000012">
    <property type="protein sequence ID" value="NGO38219.1"/>
    <property type="molecule type" value="Genomic_DNA"/>
</dbReference>
<feature type="region of interest" description="Disordered" evidence="1">
    <location>
        <begin position="1"/>
        <end position="101"/>
    </location>
</feature>
<feature type="compositionally biased region" description="Polar residues" evidence="1">
    <location>
        <begin position="435"/>
        <end position="450"/>
    </location>
</feature>
<evidence type="ECO:0000313" key="3">
    <source>
        <dbReference type="Proteomes" id="UP000477311"/>
    </source>
</evidence>
<organism evidence="2 3">
    <name type="scientific">Limisphaera ngatamarikiensis</name>
    <dbReference type="NCBI Taxonomy" id="1324935"/>
    <lineage>
        <taxon>Bacteria</taxon>
        <taxon>Pseudomonadati</taxon>
        <taxon>Verrucomicrobiota</taxon>
        <taxon>Verrucomicrobiia</taxon>
        <taxon>Limisphaerales</taxon>
        <taxon>Limisphaeraceae</taxon>
        <taxon>Limisphaera</taxon>
    </lineage>
</organism>
<dbReference type="PANTHER" id="PTHR12460">
    <property type="entry name" value="CYCLIN-DEPENDENT KINASE INHIBITOR-RELATED PROTEIN"/>
    <property type="match status" value="1"/>
</dbReference>
<reference evidence="2 3" key="1">
    <citation type="submission" date="2020-02" db="EMBL/GenBank/DDBJ databases">
        <title>Draft genome sequence of Limisphaera ngatamarikiensis NGM72.4T, a thermophilic Verrucomicrobia grouped in subdivision 3.</title>
        <authorList>
            <person name="Carere C.R."/>
            <person name="Steen J."/>
            <person name="Hugenholtz P."/>
            <person name="Stott M.B."/>
        </authorList>
    </citation>
    <scope>NUCLEOTIDE SEQUENCE [LARGE SCALE GENOMIC DNA]</scope>
    <source>
        <strain evidence="2 3">NGM72.4</strain>
    </source>
</reference>
<feature type="compositionally biased region" description="Low complexity" evidence="1">
    <location>
        <begin position="53"/>
        <end position="91"/>
    </location>
</feature>
<comment type="caution">
    <text evidence="2">The sequence shown here is derived from an EMBL/GenBank/DDBJ whole genome shotgun (WGS) entry which is preliminary data.</text>
</comment>
<keyword evidence="3" id="KW-1185">Reference proteome</keyword>
<dbReference type="AlphaFoldDB" id="A0A6M1RKV0"/>
<feature type="compositionally biased region" description="Low complexity" evidence="1">
    <location>
        <begin position="406"/>
        <end position="433"/>
    </location>
</feature>
<gene>
    <name evidence="2" type="ORF">G4L39_02255</name>
</gene>
<feature type="region of interest" description="Disordered" evidence="1">
    <location>
        <begin position="406"/>
        <end position="450"/>
    </location>
</feature>
<evidence type="ECO:0000313" key="2">
    <source>
        <dbReference type="EMBL" id="NGO38219.1"/>
    </source>
</evidence>
<dbReference type="PANTHER" id="PTHR12460:SF38">
    <property type="entry name" value="KINETOPLAST-ASSOCIATED PROTEIN-LIKE PROTEIN"/>
    <property type="match status" value="1"/>
</dbReference>
<evidence type="ECO:0000256" key="1">
    <source>
        <dbReference type="SAM" id="MobiDB-lite"/>
    </source>
</evidence>
<feature type="compositionally biased region" description="Basic and acidic residues" evidence="1">
    <location>
        <begin position="1"/>
        <end position="13"/>
    </location>
</feature>
<proteinExistence type="predicted"/>